<feature type="transmembrane region" description="Helical" evidence="3">
    <location>
        <begin position="720"/>
        <end position="742"/>
    </location>
</feature>
<feature type="compositionally biased region" description="Polar residues" evidence="2">
    <location>
        <begin position="142"/>
        <end position="152"/>
    </location>
</feature>
<name>A0AA38SYC5_9ASTR</name>
<feature type="transmembrane region" description="Helical" evidence="3">
    <location>
        <begin position="418"/>
        <end position="440"/>
    </location>
</feature>
<feature type="region of interest" description="Disordered" evidence="2">
    <location>
        <begin position="142"/>
        <end position="235"/>
    </location>
</feature>
<feature type="compositionally biased region" description="Basic and acidic residues" evidence="2">
    <location>
        <begin position="154"/>
        <end position="194"/>
    </location>
</feature>
<evidence type="ECO:0000259" key="4">
    <source>
        <dbReference type="Pfam" id="PF13962"/>
    </source>
</evidence>
<protein>
    <recommendedName>
        <fullName evidence="4">PGG domain-containing protein</fullName>
    </recommendedName>
</protein>
<proteinExistence type="predicted"/>
<dbReference type="Proteomes" id="UP001172457">
    <property type="component" value="Chromosome 4"/>
</dbReference>
<dbReference type="Gene3D" id="1.25.40.20">
    <property type="entry name" value="Ankyrin repeat-containing domain"/>
    <property type="match status" value="3"/>
</dbReference>
<dbReference type="SUPFAM" id="SSF48403">
    <property type="entry name" value="Ankyrin repeat"/>
    <property type="match status" value="1"/>
</dbReference>
<dbReference type="EMBL" id="JARYMX010000004">
    <property type="protein sequence ID" value="KAJ9550963.1"/>
    <property type="molecule type" value="Genomic_DNA"/>
</dbReference>
<keyword evidence="1" id="KW-0040">ANK repeat</keyword>
<dbReference type="AlphaFoldDB" id="A0AA38SYC5"/>
<dbReference type="PROSITE" id="PS50297">
    <property type="entry name" value="ANK_REP_REGION"/>
    <property type="match status" value="1"/>
</dbReference>
<comment type="caution">
    <text evidence="5">The sequence shown here is derived from an EMBL/GenBank/DDBJ whole genome shotgun (WGS) entry which is preliminary data.</text>
</comment>
<evidence type="ECO:0000256" key="1">
    <source>
        <dbReference type="PROSITE-ProRule" id="PRU00023"/>
    </source>
</evidence>
<dbReference type="PANTHER" id="PTHR24177">
    <property type="entry name" value="CASKIN"/>
    <property type="match status" value="1"/>
</dbReference>
<feature type="compositionally biased region" description="Polar residues" evidence="2">
    <location>
        <begin position="225"/>
        <end position="234"/>
    </location>
</feature>
<dbReference type="Pfam" id="PF12796">
    <property type="entry name" value="Ank_2"/>
    <property type="match status" value="1"/>
</dbReference>
<gene>
    <name evidence="5" type="ORF">OSB04_015008</name>
</gene>
<dbReference type="PANTHER" id="PTHR24177:SF475">
    <property type="entry name" value="ANKYRIN REPEAT-CONTAINING DOMAIN, PGG DOMAIN PROTEIN-RELATED"/>
    <property type="match status" value="1"/>
</dbReference>
<dbReference type="InterPro" id="IPR026961">
    <property type="entry name" value="PGG_dom"/>
</dbReference>
<dbReference type="GO" id="GO:0016020">
    <property type="term" value="C:membrane"/>
    <property type="evidence" value="ECO:0007669"/>
    <property type="project" value="TreeGrafter"/>
</dbReference>
<feature type="transmembrane region" description="Helical" evidence="3">
    <location>
        <begin position="676"/>
        <end position="700"/>
    </location>
</feature>
<keyword evidence="3" id="KW-0812">Transmembrane</keyword>
<organism evidence="5 6">
    <name type="scientific">Centaurea solstitialis</name>
    <name type="common">yellow star-thistle</name>
    <dbReference type="NCBI Taxonomy" id="347529"/>
    <lineage>
        <taxon>Eukaryota</taxon>
        <taxon>Viridiplantae</taxon>
        <taxon>Streptophyta</taxon>
        <taxon>Embryophyta</taxon>
        <taxon>Tracheophyta</taxon>
        <taxon>Spermatophyta</taxon>
        <taxon>Magnoliopsida</taxon>
        <taxon>eudicotyledons</taxon>
        <taxon>Gunneridae</taxon>
        <taxon>Pentapetalae</taxon>
        <taxon>asterids</taxon>
        <taxon>campanulids</taxon>
        <taxon>Asterales</taxon>
        <taxon>Asteraceae</taxon>
        <taxon>Carduoideae</taxon>
        <taxon>Cardueae</taxon>
        <taxon>Centaureinae</taxon>
        <taxon>Centaurea</taxon>
    </lineage>
</organism>
<evidence type="ECO:0000256" key="3">
    <source>
        <dbReference type="SAM" id="Phobius"/>
    </source>
</evidence>
<dbReference type="SMART" id="SM00248">
    <property type="entry name" value="ANK"/>
    <property type="match status" value="2"/>
</dbReference>
<dbReference type="InterPro" id="IPR036770">
    <property type="entry name" value="Ankyrin_rpt-contain_sf"/>
</dbReference>
<reference evidence="5" key="1">
    <citation type="submission" date="2023-03" db="EMBL/GenBank/DDBJ databases">
        <title>Chromosome-scale reference genome and RAD-based genetic map of yellow starthistle (Centaurea solstitialis) reveal putative structural variation and QTLs associated with invader traits.</title>
        <authorList>
            <person name="Reatini B."/>
            <person name="Cang F.A."/>
            <person name="Jiang Q."/>
            <person name="Mckibben M.T.W."/>
            <person name="Barker M.S."/>
            <person name="Rieseberg L.H."/>
            <person name="Dlugosch K.M."/>
        </authorList>
    </citation>
    <scope>NUCLEOTIDE SEQUENCE</scope>
    <source>
        <strain evidence="5">CAN-66</strain>
        <tissue evidence="5">Leaf</tissue>
    </source>
</reference>
<accession>A0AA38SYC5</accession>
<dbReference type="InterPro" id="IPR002110">
    <property type="entry name" value="Ankyrin_rpt"/>
</dbReference>
<keyword evidence="3" id="KW-0472">Membrane</keyword>
<dbReference type="Pfam" id="PF13962">
    <property type="entry name" value="PGG"/>
    <property type="match status" value="1"/>
</dbReference>
<evidence type="ECO:0000256" key="2">
    <source>
        <dbReference type="SAM" id="MobiDB-lite"/>
    </source>
</evidence>
<feature type="domain" description="PGG" evidence="4">
    <location>
        <begin position="631"/>
        <end position="742"/>
    </location>
</feature>
<sequence>MEAGPSNHPPPHLSLPREDLYVHASTANVSNFVSMKLSGHDNYDQWKAQMLCLMETHDMCGLVGPRFDRSSSTKIMEQYDSLLKGWIFGSISQQVLGTVVELRSAKEVWNKLKSFYDPTTITFEQDSAVRKLEAKDVTEGKNISTETGSTNKHLFLEEKETKGDQHSILIELRDEERGEEMLPKPKPEYIDSKPKEHKKGGDWLSVNSKGNSKPKEHKKGGDRLSVNSKGNSEPKNIKEEGVDWLLVNSKGNRKLHLVVEKGQNDLLNDLFQYQEKDVKEVLEARNMDGSTALHVAAIVGNVDAVKRLVEKHDELLTIRDNQGLSPLLKAHQTMQFETCLYLLEALKTKLKILPHDLIKIGADVLVNAISVQKYSIASECLKKFPKFATENDEVLMAIARTFPSGLTRDEKTRSCPDLGYIGMRIIGTILWSFFAFVFYWSSENQYEEITIWRVSFKNRIKENEFKEARDVLKMVCDEIDKLKDFGTYNGPICEAACQNAFEVVNKIISRSPQAIQCQDKCGHDIIQLAVLHRSNEIYNRVSQIVEGKNQYYRAIKDSTGNNMLHLAGRLAPSHKLNRITGAALQLQRELQWREELEKFVFPACITQENVYKETPGVVFTREHEKLVKEGEKWMKTTAESCSITAGLITTIVFAAAITVPGGSNQENGIPLFRHEIAFIIFAISDAISLFTSTITLLVFLSILTARFSEQDFLVRLPRRLIIGLCTLLVSTTTMMVAFGATLSETLNHLMITCSTAQVINALLANWVDWWPRNAREVADFWDGIRRAVERASQAVVCKVIGVAFLSTMWKIRNNKVFKGEHKNDNEIVREIQSIAFKWIRCRSKMGNLLIWDNWLYNPATTVTSCNALAPR</sequence>
<feature type="transmembrane region" description="Helical" evidence="3">
    <location>
        <begin position="641"/>
        <end position="661"/>
    </location>
</feature>
<evidence type="ECO:0000313" key="6">
    <source>
        <dbReference type="Proteomes" id="UP001172457"/>
    </source>
</evidence>
<keyword evidence="3" id="KW-1133">Transmembrane helix</keyword>
<feature type="repeat" description="ANK" evidence="1">
    <location>
        <begin position="288"/>
        <end position="311"/>
    </location>
</feature>
<keyword evidence="6" id="KW-1185">Reference proteome</keyword>
<evidence type="ECO:0000313" key="5">
    <source>
        <dbReference type="EMBL" id="KAJ9550963.1"/>
    </source>
</evidence>
<dbReference type="PROSITE" id="PS50088">
    <property type="entry name" value="ANK_REPEAT"/>
    <property type="match status" value="1"/>
</dbReference>